<dbReference type="Proteomes" id="UP000293045">
    <property type="component" value="Unassembled WGS sequence"/>
</dbReference>
<keyword evidence="3" id="KW-0687">Ribonucleoprotein</keyword>
<dbReference type="GO" id="GO:0000462">
    <property type="term" value="P:maturation of SSU-rRNA from tricistronic rRNA transcript (SSU-rRNA, 5.8S rRNA, LSU-rRNA)"/>
    <property type="evidence" value="ECO:0007669"/>
    <property type="project" value="TreeGrafter"/>
</dbReference>
<evidence type="ECO:0000313" key="4">
    <source>
        <dbReference type="EMBL" id="TBU07974.1"/>
    </source>
</evidence>
<evidence type="ECO:0000256" key="1">
    <source>
        <dbReference type="ARBA" id="ARBA00005251"/>
    </source>
</evidence>
<dbReference type="SUPFAM" id="SSF54211">
    <property type="entry name" value="Ribosomal protein S5 domain 2-like"/>
    <property type="match status" value="1"/>
</dbReference>
<dbReference type="EMBL" id="PIXR01000011">
    <property type="protein sequence ID" value="TBU09963.1"/>
    <property type="molecule type" value="Genomic_DNA"/>
</dbReference>
<dbReference type="InterPro" id="IPR014721">
    <property type="entry name" value="Ribsml_uS5_D2-typ_fold_subgr"/>
</dbReference>
<evidence type="ECO:0000256" key="2">
    <source>
        <dbReference type="ARBA" id="ARBA00022980"/>
    </source>
</evidence>
<gene>
    <name evidence="4" type="ORF">CWI36_0200p0040</name>
    <name evidence="5" type="ORF">CWI39_0011p0070</name>
</gene>
<dbReference type="VEuPathDB" id="MicrosporidiaDB:CWI36_0200p0040"/>
<dbReference type="Pfam" id="PF00380">
    <property type="entry name" value="Ribosomal_S9"/>
    <property type="match status" value="1"/>
</dbReference>
<dbReference type="EMBL" id="PITI01000200">
    <property type="protein sequence ID" value="TBU07974.1"/>
    <property type="molecule type" value="Genomic_DNA"/>
</dbReference>
<dbReference type="GO" id="GO:0003723">
    <property type="term" value="F:RNA binding"/>
    <property type="evidence" value="ECO:0007669"/>
    <property type="project" value="TreeGrafter"/>
</dbReference>
<dbReference type="Proteomes" id="UP000291404">
    <property type="component" value="Unassembled WGS sequence"/>
</dbReference>
<dbReference type="InterPro" id="IPR000754">
    <property type="entry name" value="Ribosomal_uS9"/>
</dbReference>
<organism evidence="5 7">
    <name type="scientific">Hamiltosporidium magnivora</name>
    <dbReference type="NCBI Taxonomy" id="148818"/>
    <lineage>
        <taxon>Eukaryota</taxon>
        <taxon>Fungi</taxon>
        <taxon>Fungi incertae sedis</taxon>
        <taxon>Microsporidia</taxon>
        <taxon>Dubosqiidae</taxon>
        <taxon>Hamiltosporidium</taxon>
    </lineage>
</organism>
<comment type="similarity">
    <text evidence="1">Belongs to the universal ribosomal protein uS9 family.</text>
</comment>
<dbReference type="VEuPathDB" id="MicrosporidiaDB:CWI39_0011p0070"/>
<protein>
    <submittedName>
        <fullName evidence="5">Ribosomal protein S16</fullName>
    </submittedName>
</protein>
<dbReference type="GO" id="GO:0022627">
    <property type="term" value="C:cytosolic small ribosomal subunit"/>
    <property type="evidence" value="ECO:0007669"/>
    <property type="project" value="TreeGrafter"/>
</dbReference>
<evidence type="ECO:0000313" key="6">
    <source>
        <dbReference type="Proteomes" id="UP000291404"/>
    </source>
</evidence>
<dbReference type="Gene3D" id="3.30.230.10">
    <property type="match status" value="1"/>
</dbReference>
<keyword evidence="2 5" id="KW-0689">Ribosomal protein</keyword>
<comment type="caution">
    <text evidence="5">The sequence shown here is derived from an EMBL/GenBank/DDBJ whole genome shotgun (WGS) entry which is preliminary data.</text>
</comment>
<sequence>MSNIKEAIALGSKKTAKATSICTEVSEPFIRINKVPLNIFQDKLMLYKMKEVINVVGTDVLSNLGFDISVRGGGNTSSIYAVRQAFAKSIIAYYGKYFDEYIKQEIKNKLLAFDRYSLITDPRRAEAKKFGGPGARARYQKSYR</sequence>
<evidence type="ECO:0000313" key="7">
    <source>
        <dbReference type="Proteomes" id="UP000293045"/>
    </source>
</evidence>
<dbReference type="AlphaFoldDB" id="A0A4Q9LNF2"/>
<evidence type="ECO:0000256" key="3">
    <source>
        <dbReference type="ARBA" id="ARBA00023274"/>
    </source>
</evidence>
<accession>A0A4Q9LNF2</accession>
<dbReference type="GO" id="GO:0006412">
    <property type="term" value="P:translation"/>
    <property type="evidence" value="ECO:0007669"/>
    <property type="project" value="InterPro"/>
</dbReference>
<dbReference type="PANTHER" id="PTHR21569">
    <property type="entry name" value="RIBOSOMAL PROTEIN S9"/>
    <property type="match status" value="1"/>
</dbReference>
<dbReference type="GO" id="GO:0003735">
    <property type="term" value="F:structural constituent of ribosome"/>
    <property type="evidence" value="ECO:0007669"/>
    <property type="project" value="InterPro"/>
</dbReference>
<proteinExistence type="inferred from homology"/>
<reference evidence="6 7" key="1">
    <citation type="submission" date="2017-12" db="EMBL/GenBank/DDBJ databases">
        <authorList>
            <person name="Pombert J.-F."/>
            <person name="Haag K.L."/>
            <person name="Ebert D."/>
        </authorList>
    </citation>
    <scope>NUCLEOTIDE SEQUENCE [LARGE SCALE GENOMIC DNA]</scope>
    <source>
        <strain evidence="4">BE-OM-2</strain>
        <strain evidence="5">IL-BN-2</strain>
    </source>
</reference>
<dbReference type="PANTHER" id="PTHR21569:SF16">
    <property type="entry name" value="RIBOSOMAL PROTEIN S16"/>
    <property type="match status" value="1"/>
</dbReference>
<dbReference type="InterPro" id="IPR020568">
    <property type="entry name" value="Ribosomal_Su5_D2-typ_SF"/>
</dbReference>
<evidence type="ECO:0000313" key="5">
    <source>
        <dbReference type="EMBL" id="TBU09963.1"/>
    </source>
</evidence>
<keyword evidence="6" id="KW-1185">Reference proteome</keyword>
<name>A0A4Q9LNF2_9MICR</name>
<dbReference type="STRING" id="148818.A0A4Q9LNF2"/>